<dbReference type="AlphaFoldDB" id="A0AAD4XWH7"/>
<dbReference type="InterPro" id="IPR036291">
    <property type="entry name" value="NAD(P)-bd_dom_sf"/>
</dbReference>
<dbReference type="EMBL" id="JAJJMB010001367">
    <property type="protein sequence ID" value="KAI3957205.1"/>
    <property type="molecule type" value="Genomic_DNA"/>
</dbReference>
<proteinExistence type="inferred from homology"/>
<comment type="caution">
    <text evidence="4">The sequence shown here is derived from an EMBL/GenBank/DDBJ whole genome shotgun (WGS) entry which is preliminary data.</text>
</comment>
<evidence type="ECO:0000313" key="5">
    <source>
        <dbReference type="Proteomes" id="UP001202328"/>
    </source>
</evidence>
<dbReference type="Proteomes" id="UP001202328">
    <property type="component" value="Unassembled WGS sequence"/>
</dbReference>
<name>A0AAD4XWH7_9MAGN</name>
<dbReference type="GO" id="GO:0016491">
    <property type="term" value="F:oxidoreductase activity"/>
    <property type="evidence" value="ECO:0007669"/>
    <property type="project" value="UniProtKB-KW"/>
</dbReference>
<keyword evidence="3" id="KW-0560">Oxidoreductase</keyword>
<sequence length="204" mass="22241">MDSEAQTKIRCAVVTGGNKGTGFEICRQLASNGVSVVLVNSAGISGAITDADGFTALGQALVENKENPNLKQMIKETYESAEECVRTNYYGVKSVTNALIPLLQLADSPRIVNVSSSIGELKNISNEKALEILSDEDGLKEENVDETVNMFLKDFKEDLLESNRWPTYLPAYTISKACLNAYTRILAKDLPTFCINCLCPGYVN</sequence>
<dbReference type="GO" id="GO:0016020">
    <property type="term" value="C:membrane"/>
    <property type="evidence" value="ECO:0007669"/>
    <property type="project" value="TreeGrafter"/>
</dbReference>
<dbReference type="InterPro" id="IPR002347">
    <property type="entry name" value="SDR_fam"/>
</dbReference>
<reference evidence="4" key="1">
    <citation type="submission" date="2022-04" db="EMBL/GenBank/DDBJ databases">
        <title>A functionally conserved STORR gene fusion in Papaver species that diverged 16.8 million years ago.</title>
        <authorList>
            <person name="Catania T."/>
        </authorList>
    </citation>
    <scope>NUCLEOTIDE SEQUENCE</scope>
    <source>
        <strain evidence="4">S-188037</strain>
    </source>
</reference>
<dbReference type="Gene3D" id="3.40.50.720">
    <property type="entry name" value="NAD(P)-binding Rossmann-like Domain"/>
    <property type="match status" value="2"/>
</dbReference>
<gene>
    <name evidence="4" type="ORF">MKW98_012080</name>
</gene>
<protein>
    <submittedName>
        <fullName evidence="4">Uncharacterized protein</fullName>
    </submittedName>
</protein>
<dbReference type="PANTHER" id="PTHR43490:SF98">
    <property type="entry name" value="OS02G0640600 PROTEIN"/>
    <property type="match status" value="1"/>
</dbReference>
<accession>A0AAD4XWH7</accession>
<evidence type="ECO:0000313" key="4">
    <source>
        <dbReference type="EMBL" id="KAI3957205.1"/>
    </source>
</evidence>
<evidence type="ECO:0000256" key="1">
    <source>
        <dbReference type="ARBA" id="ARBA00006484"/>
    </source>
</evidence>
<dbReference type="PRINTS" id="PR00080">
    <property type="entry name" value="SDRFAMILY"/>
</dbReference>
<dbReference type="SUPFAM" id="SSF51735">
    <property type="entry name" value="NAD(P)-binding Rossmann-fold domains"/>
    <property type="match status" value="1"/>
</dbReference>
<organism evidence="4 5">
    <name type="scientific">Papaver atlanticum</name>
    <dbReference type="NCBI Taxonomy" id="357466"/>
    <lineage>
        <taxon>Eukaryota</taxon>
        <taxon>Viridiplantae</taxon>
        <taxon>Streptophyta</taxon>
        <taxon>Embryophyta</taxon>
        <taxon>Tracheophyta</taxon>
        <taxon>Spermatophyta</taxon>
        <taxon>Magnoliopsida</taxon>
        <taxon>Ranunculales</taxon>
        <taxon>Papaveraceae</taxon>
        <taxon>Papaveroideae</taxon>
        <taxon>Papaver</taxon>
    </lineage>
</organism>
<keyword evidence="2" id="KW-0521">NADP</keyword>
<evidence type="ECO:0000256" key="2">
    <source>
        <dbReference type="ARBA" id="ARBA00022857"/>
    </source>
</evidence>
<dbReference type="PANTHER" id="PTHR43490">
    <property type="entry name" value="(+)-NEOMENTHOL DEHYDROGENASE"/>
    <property type="match status" value="1"/>
</dbReference>
<comment type="similarity">
    <text evidence="1">Belongs to the short-chain dehydrogenases/reductases (SDR) family.</text>
</comment>
<keyword evidence="5" id="KW-1185">Reference proteome</keyword>
<evidence type="ECO:0000256" key="3">
    <source>
        <dbReference type="ARBA" id="ARBA00023002"/>
    </source>
</evidence>
<dbReference type="PRINTS" id="PR00081">
    <property type="entry name" value="GDHRDH"/>
</dbReference>